<sequence length="405" mass="46846">MPESSTTNQPSPAQAHTSSPSQKSSNGPWFTFDDLPSHKWGDRLNEISAWIDLQMLRPGATTQSVLIEFATRFTGALRDWFDSLGRYRQLQFVDLPEVSSALAVLHDQFLGDPSAVFEAARRDYLNMKCCSLNAKDLNFHYKRMSLLFYKLNGFNEPTLKHVFLASLPDELQPDIQRQLIASNLVLDNISLGKIFQLAKTCLDKLCEQKQFFKELLKDKEPFRSACKKPYLQIKCKKKKDCDCSPKKKRHLKKFRNPELSSRPRRSRKPYRFFRKKSSSSRDFKRRKSRRCFICKKKGHYAKDCPNKREKSIRLVEHLQATTDYSLEKDELEFYFSEQDEPNDETVFALQNSSDDSDSDQSLVIFHQQLLSLDTTIPIPSIKLQILPSKFQRPVLAIGLIDTGAQ</sequence>
<evidence type="ECO:0000313" key="1">
    <source>
        <dbReference type="EMBL" id="KAH9801868.1"/>
    </source>
</evidence>
<accession>A0ACB8NVZ6</accession>
<evidence type="ECO:0000313" key="2">
    <source>
        <dbReference type="Proteomes" id="UP000829398"/>
    </source>
</evidence>
<protein>
    <submittedName>
        <fullName evidence="1">Uncharacterized protein</fullName>
    </submittedName>
</protein>
<comment type="caution">
    <text evidence="1">The sequence shown here is derived from an EMBL/GenBank/DDBJ whole genome shotgun (WGS) entry which is preliminary data.</text>
</comment>
<reference evidence="2" key="1">
    <citation type="journal article" date="2023" name="Hortic. Res.">
        <title>A chromosome-level phased genome enabling allele-level studies in sweet orange: a case study on citrus Huanglongbing tolerance.</title>
        <authorList>
            <person name="Wu B."/>
            <person name="Yu Q."/>
            <person name="Deng Z."/>
            <person name="Duan Y."/>
            <person name="Luo F."/>
            <person name="Gmitter F. Jr."/>
        </authorList>
    </citation>
    <scope>NUCLEOTIDE SEQUENCE [LARGE SCALE GENOMIC DNA]</scope>
    <source>
        <strain evidence="2">cv. Valencia</strain>
    </source>
</reference>
<gene>
    <name evidence="1" type="ORF">KPL71_001185</name>
</gene>
<keyword evidence="2" id="KW-1185">Reference proteome</keyword>
<organism evidence="1 2">
    <name type="scientific">Citrus sinensis</name>
    <name type="common">Sweet orange</name>
    <name type="synonym">Citrus aurantium var. sinensis</name>
    <dbReference type="NCBI Taxonomy" id="2711"/>
    <lineage>
        <taxon>Eukaryota</taxon>
        <taxon>Viridiplantae</taxon>
        <taxon>Streptophyta</taxon>
        <taxon>Embryophyta</taxon>
        <taxon>Tracheophyta</taxon>
        <taxon>Spermatophyta</taxon>
        <taxon>Magnoliopsida</taxon>
        <taxon>eudicotyledons</taxon>
        <taxon>Gunneridae</taxon>
        <taxon>Pentapetalae</taxon>
        <taxon>rosids</taxon>
        <taxon>malvids</taxon>
        <taxon>Sapindales</taxon>
        <taxon>Rutaceae</taxon>
        <taxon>Aurantioideae</taxon>
        <taxon>Citrus</taxon>
    </lineage>
</organism>
<name>A0ACB8NVZ6_CITSI</name>
<proteinExistence type="predicted"/>
<dbReference type="Proteomes" id="UP000829398">
    <property type="component" value="Chromosome 1"/>
</dbReference>
<dbReference type="EMBL" id="CM039170">
    <property type="protein sequence ID" value="KAH9801868.1"/>
    <property type="molecule type" value="Genomic_DNA"/>
</dbReference>